<dbReference type="EMBL" id="CAID01000004">
    <property type="protein sequence ID" value="CEF97625.1"/>
    <property type="molecule type" value="Genomic_DNA"/>
</dbReference>
<dbReference type="Proteomes" id="UP000009170">
    <property type="component" value="Unassembled WGS sequence"/>
</dbReference>
<name>A0A090M033_OSTTA</name>
<evidence type="ECO:0000313" key="1">
    <source>
        <dbReference type="EMBL" id="CEF97625.1"/>
    </source>
</evidence>
<dbReference type="AlphaFoldDB" id="A0A090M033"/>
<sequence>MGEAFVRVLLSPLRDAAIVDDALRDGRLRECPRATFRAIVRARDRAVDRGRRLEDDVRERPEVLSEALEGDDATDGARKAVRAMSAVSGKLKELTASSSGSERGGDGRYASGKYAVGGTLKGTSTREDDLKVRFWNLWGGSKTCREVMVKSARDSVYRNPEGLERAVLSLDRVAPFVDSPLLLHRAPELLAMPTGEIVRRLVKMRDVIPRDVGFVATQMPALLLMKPETLTLAARRLAAAQGTSKACVVDFVQSEGIDAFAAFACEGESEEVEPVTVA</sequence>
<protein>
    <submittedName>
        <fullName evidence="1">Unnamed product</fullName>
    </submittedName>
</protein>
<reference evidence="2" key="1">
    <citation type="journal article" date="2006" name="Proc. Natl. Acad. Sci. U.S.A.">
        <title>Genome analysis of the smallest free-living eukaryote Ostreococcus tauri unveils many unique features.</title>
        <authorList>
            <person name="Derelle E."/>
            <person name="Ferraz C."/>
            <person name="Rombauts S."/>
            <person name="Rouze P."/>
            <person name="Worden A.Z."/>
            <person name="Robbens S."/>
            <person name="Partensky F."/>
            <person name="Degroeve S."/>
            <person name="Echeynie S."/>
            <person name="Cooke R."/>
            <person name="Saeys Y."/>
            <person name="Wuyts J."/>
            <person name="Jabbari K."/>
            <person name="Bowler C."/>
            <person name="Panaud O."/>
            <person name="Piegu B."/>
            <person name="Ball S.G."/>
            <person name="Ral J.-P."/>
            <person name="Bouget F.-Y."/>
            <person name="Piganeau G."/>
            <person name="De Baets B."/>
            <person name="Picard A."/>
            <person name="Delseny M."/>
            <person name="Demaille J."/>
            <person name="Van de Peer Y."/>
            <person name="Moreau H."/>
        </authorList>
    </citation>
    <scope>NUCLEOTIDE SEQUENCE [LARGE SCALE GENOMIC DNA]</scope>
    <source>
        <strain evidence="2">OTTH 0595 / CCAP 157/2 / RCC745</strain>
    </source>
</reference>
<comment type="caution">
    <text evidence="1">The sequence shown here is derived from an EMBL/GenBank/DDBJ whole genome shotgun (WGS) entry which is preliminary data.</text>
</comment>
<accession>A0A090M033</accession>
<dbReference type="InParanoid" id="A0A090M033"/>
<reference evidence="1 2" key="2">
    <citation type="journal article" date="2014" name="BMC Genomics">
        <title>An improved genome of the model marine alga Ostreococcus tauri unfolds by assessing Illumina de novo assemblies.</title>
        <authorList>
            <person name="Blanc-Mathieu R."/>
            <person name="Verhelst B."/>
            <person name="Derelle E."/>
            <person name="Rombauts S."/>
            <person name="Bouget F.Y."/>
            <person name="Carre I."/>
            <person name="Chateau A."/>
            <person name="Eyre-Walker A."/>
            <person name="Grimsley N."/>
            <person name="Moreau H."/>
            <person name="Piegu B."/>
            <person name="Rivals E."/>
            <person name="Schackwitz W."/>
            <person name="Van de Peer Y."/>
            <person name="Piganeau G."/>
        </authorList>
    </citation>
    <scope>NUCLEOTIDE SEQUENCE [LARGE SCALE GENOMIC DNA]</scope>
    <source>
        <strain evidence="2">OTTH 0595 / CCAP 157/2 / RCC745</strain>
    </source>
</reference>
<gene>
    <name evidence="1" type="ORF">OT_ostta04g03120</name>
</gene>
<proteinExistence type="predicted"/>
<organism evidence="1 2">
    <name type="scientific">Ostreococcus tauri</name>
    <name type="common">Marine green alga</name>
    <dbReference type="NCBI Taxonomy" id="70448"/>
    <lineage>
        <taxon>Eukaryota</taxon>
        <taxon>Viridiplantae</taxon>
        <taxon>Chlorophyta</taxon>
        <taxon>Mamiellophyceae</taxon>
        <taxon>Mamiellales</taxon>
        <taxon>Bathycoccaceae</taxon>
        <taxon>Ostreococcus</taxon>
    </lineage>
</organism>
<dbReference type="GeneID" id="9834192"/>
<evidence type="ECO:0000313" key="2">
    <source>
        <dbReference type="Proteomes" id="UP000009170"/>
    </source>
</evidence>
<dbReference type="KEGG" id="ota:OT_ostta04g03120"/>
<keyword evidence="2" id="KW-1185">Reference proteome</keyword>
<dbReference type="RefSeq" id="XP_003078847.2">
    <property type="nucleotide sequence ID" value="XM_003078799.2"/>
</dbReference>
<dbReference type="OrthoDB" id="10532771at2759"/>